<name>A0A964WS44_9HYPH</name>
<evidence type="ECO:0000256" key="8">
    <source>
        <dbReference type="ARBA" id="ARBA00038436"/>
    </source>
</evidence>
<comment type="caution">
    <text evidence="11">The sequence shown here is derived from an EMBL/GenBank/DDBJ whole genome shotgun (WGS) entry which is preliminary data.</text>
</comment>
<keyword evidence="12" id="KW-1185">Reference proteome</keyword>
<keyword evidence="6 9" id="KW-1133">Transmembrane helix</keyword>
<dbReference type="InterPro" id="IPR007387">
    <property type="entry name" value="TRAP_DctQ"/>
</dbReference>
<sequence>MESDSAAIDTLPAEVPVVDRVLRTVENMFAGAAAVFIFALMLLGVVQIVVRVVWNLQIPGYIDYVELMMSVIAFAAIAYAERLQAHIRMDFLPGALSGRTRAAFEMFLCAIALVAASVLVYATWFSFQRTWQLGDSTMDIRAPLWPSKLLLCVSLALLWLRVLLSMVGYGRRLAAPSIGAPSTRQS</sequence>
<evidence type="ECO:0000256" key="6">
    <source>
        <dbReference type="ARBA" id="ARBA00022989"/>
    </source>
</evidence>
<dbReference type="RefSeq" id="WP_161138928.1">
    <property type="nucleotide sequence ID" value="NZ_SPKJ01000004.1"/>
</dbReference>
<feature type="domain" description="Tripartite ATP-independent periplasmic transporters DctQ component" evidence="10">
    <location>
        <begin position="40"/>
        <end position="167"/>
    </location>
</feature>
<evidence type="ECO:0000259" key="10">
    <source>
        <dbReference type="Pfam" id="PF04290"/>
    </source>
</evidence>
<feature type="transmembrane region" description="Helical" evidence="9">
    <location>
        <begin position="102"/>
        <end position="124"/>
    </location>
</feature>
<evidence type="ECO:0000256" key="7">
    <source>
        <dbReference type="ARBA" id="ARBA00023136"/>
    </source>
</evidence>
<keyword evidence="2 9" id="KW-0813">Transport</keyword>
<evidence type="ECO:0000256" key="2">
    <source>
        <dbReference type="ARBA" id="ARBA00022448"/>
    </source>
</evidence>
<evidence type="ECO:0000313" key="11">
    <source>
        <dbReference type="EMBL" id="MYZ46579.1"/>
    </source>
</evidence>
<feature type="transmembrane region" description="Helical" evidence="9">
    <location>
        <begin position="29"/>
        <end position="49"/>
    </location>
</feature>
<evidence type="ECO:0000256" key="1">
    <source>
        <dbReference type="ARBA" id="ARBA00004429"/>
    </source>
</evidence>
<dbReference type="GO" id="GO:0022857">
    <property type="term" value="F:transmembrane transporter activity"/>
    <property type="evidence" value="ECO:0007669"/>
    <property type="project" value="UniProtKB-UniRule"/>
</dbReference>
<dbReference type="Proteomes" id="UP000773614">
    <property type="component" value="Unassembled WGS sequence"/>
</dbReference>
<gene>
    <name evidence="11" type="ORF">E4O86_02440</name>
</gene>
<reference evidence="11" key="1">
    <citation type="submission" date="2019-03" db="EMBL/GenBank/DDBJ databases">
        <title>Afifella sp. nov., isolated from activated sludge.</title>
        <authorList>
            <person name="Li Q."/>
            <person name="Liu Y."/>
        </authorList>
    </citation>
    <scope>NUCLEOTIDE SEQUENCE</scope>
    <source>
        <strain evidence="11">L72</strain>
    </source>
</reference>
<proteinExistence type="inferred from homology"/>
<comment type="subcellular location">
    <subcellularLocation>
        <location evidence="1 9">Cell inner membrane</location>
        <topology evidence="1 9">Multi-pass membrane protein</topology>
    </subcellularLocation>
</comment>
<keyword evidence="4 9" id="KW-0997">Cell inner membrane</keyword>
<dbReference type="EMBL" id="SPKJ01000004">
    <property type="protein sequence ID" value="MYZ46579.1"/>
    <property type="molecule type" value="Genomic_DNA"/>
</dbReference>
<organism evidence="11 12">
    <name type="scientific">Propylenella binzhouense</name>
    <dbReference type="NCBI Taxonomy" id="2555902"/>
    <lineage>
        <taxon>Bacteria</taxon>
        <taxon>Pseudomonadati</taxon>
        <taxon>Pseudomonadota</taxon>
        <taxon>Alphaproteobacteria</taxon>
        <taxon>Hyphomicrobiales</taxon>
        <taxon>Propylenellaceae</taxon>
        <taxon>Propylenella</taxon>
    </lineage>
</organism>
<dbReference type="PANTHER" id="PTHR35011:SF4">
    <property type="entry name" value="SLL1102 PROTEIN"/>
    <property type="match status" value="1"/>
</dbReference>
<comment type="subunit">
    <text evidence="9">The complex comprises the extracytoplasmic solute receptor protein and the two transmembrane proteins.</text>
</comment>
<dbReference type="GO" id="GO:0005886">
    <property type="term" value="C:plasma membrane"/>
    <property type="evidence" value="ECO:0007669"/>
    <property type="project" value="UniProtKB-SubCell"/>
</dbReference>
<comment type="similarity">
    <text evidence="8 9">Belongs to the TRAP transporter small permease family.</text>
</comment>
<feature type="transmembrane region" description="Helical" evidence="9">
    <location>
        <begin position="61"/>
        <end position="81"/>
    </location>
</feature>
<dbReference type="Pfam" id="PF04290">
    <property type="entry name" value="DctQ"/>
    <property type="match status" value="1"/>
</dbReference>
<evidence type="ECO:0000256" key="4">
    <source>
        <dbReference type="ARBA" id="ARBA00022519"/>
    </source>
</evidence>
<evidence type="ECO:0000256" key="5">
    <source>
        <dbReference type="ARBA" id="ARBA00022692"/>
    </source>
</evidence>
<comment type="function">
    <text evidence="9">Part of the tripartite ATP-independent periplasmic (TRAP) transport system.</text>
</comment>
<dbReference type="PANTHER" id="PTHR35011">
    <property type="entry name" value="2,3-DIKETO-L-GULONATE TRAP TRANSPORTER SMALL PERMEASE PROTEIN YIAM"/>
    <property type="match status" value="1"/>
</dbReference>
<evidence type="ECO:0000256" key="9">
    <source>
        <dbReference type="RuleBase" id="RU369079"/>
    </source>
</evidence>
<dbReference type="AlphaFoldDB" id="A0A964WS44"/>
<accession>A0A964WS44</accession>
<keyword evidence="3" id="KW-1003">Cell membrane</keyword>
<evidence type="ECO:0000256" key="3">
    <source>
        <dbReference type="ARBA" id="ARBA00022475"/>
    </source>
</evidence>
<feature type="transmembrane region" description="Helical" evidence="9">
    <location>
        <begin position="144"/>
        <end position="164"/>
    </location>
</feature>
<dbReference type="InterPro" id="IPR055348">
    <property type="entry name" value="DctQ"/>
</dbReference>
<protein>
    <recommendedName>
        <fullName evidence="9">TRAP transporter small permease protein</fullName>
    </recommendedName>
</protein>
<keyword evidence="5 9" id="KW-0812">Transmembrane</keyword>
<keyword evidence="7 9" id="KW-0472">Membrane</keyword>
<dbReference type="OrthoDB" id="7843894at2"/>
<evidence type="ECO:0000313" key="12">
    <source>
        <dbReference type="Proteomes" id="UP000773614"/>
    </source>
</evidence>